<protein>
    <recommendedName>
        <fullName evidence="2">Ditrans,polycis-undecaprenyl-diphosphate synthase ((2E,6E)-farnesyl-diphosphate specific)</fullName>
        <ecNumber evidence="2">2.5.1.31</ecNumber>
    </recommendedName>
    <alternativeName>
        <fullName evidence="2">Ditrans,polycis-undecaprenylcistransferase</fullName>
    </alternativeName>
    <alternativeName>
        <fullName evidence="2">Undecaprenyl diphosphate synthase</fullName>
        <shortName evidence="2">UDS</shortName>
    </alternativeName>
    <alternativeName>
        <fullName evidence="2">Undecaprenyl pyrophosphate synthase</fullName>
        <shortName evidence="2">UPP synthase</shortName>
    </alternativeName>
</protein>
<dbReference type="CDD" id="cd00475">
    <property type="entry name" value="Cis_IPPS"/>
    <property type="match status" value="1"/>
</dbReference>
<keyword evidence="1 2" id="KW-0808">Transferase</keyword>
<organism evidence="3 4">
    <name type="scientific">Modicisalibacter tunisiensis</name>
    <dbReference type="NCBI Taxonomy" id="390637"/>
    <lineage>
        <taxon>Bacteria</taxon>
        <taxon>Pseudomonadati</taxon>
        <taxon>Pseudomonadota</taxon>
        <taxon>Gammaproteobacteria</taxon>
        <taxon>Oceanospirillales</taxon>
        <taxon>Halomonadaceae</taxon>
        <taxon>Modicisalibacter</taxon>
    </lineage>
</organism>
<comment type="subunit">
    <text evidence="2">Homodimer.</text>
</comment>
<dbReference type="InterPro" id="IPR036424">
    <property type="entry name" value="UPP_synth-like_sf"/>
</dbReference>
<feature type="binding site" evidence="2">
    <location>
        <position position="67"/>
    </location>
    <ligand>
        <name>substrate</name>
    </ligand>
</feature>
<dbReference type="Proteomes" id="UP001319883">
    <property type="component" value="Unassembled WGS sequence"/>
</dbReference>
<feature type="binding site" evidence="2">
    <location>
        <position position="18"/>
    </location>
    <ligand>
        <name>Mg(2+)</name>
        <dbReference type="ChEBI" id="CHEBI:18420"/>
    </ligand>
</feature>
<dbReference type="Pfam" id="PF01255">
    <property type="entry name" value="Prenyltransf"/>
    <property type="match status" value="1"/>
</dbReference>
<sequence>MSSPQSSNLPRHVAIIMDGNNRWARARGLSGVRGHRAGVESVRAVIRRAAERGVETLTLFAFSSENWKRPPAEVRALMELFLRVLKREVGKLHEHGIRLSVIGERERFSNTIQQYIAQAESLTHDNRGLHLIIAANYGGQRDIALAARRLAERVEDGELEAGQIDEHALDEEIGRFSAPPVDLCIRTSGEQRISNFLLWQLAYAELFFSPRLWPDFGGDAFDEALDDFAHRQRRFGMTQEQIEAQGA</sequence>
<gene>
    <name evidence="2 3" type="primary">uppS</name>
    <name evidence="3" type="ORF">KGQ91_07080</name>
</gene>
<keyword evidence="2" id="KW-0479">Metal-binding</keyword>
<dbReference type="PANTHER" id="PTHR10291">
    <property type="entry name" value="DEHYDRODOLICHYL DIPHOSPHATE SYNTHASE FAMILY MEMBER"/>
    <property type="match status" value="1"/>
</dbReference>
<dbReference type="PANTHER" id="PTHR10291:SF0">
    <property type="entry name" value="DEHYDRODOLICHYL DIPHOSPHATE SYNTHASE 2"/>
    <property type="match status" value="1"/>
</dbReference>
<feature type="binding site" evidence="2">
    <location>
        <begin position="63"/>
        <end position="65"/>
    </location>
    <ligand>
        <name>substrate</name>
    </ligand>
</feature>
<feature type="binding site" evidence="2">
    <location>
        <position position="35"/>
    </location>
    <ligand>
        <name>substrate</name>
    </ligand>
</feature>
<dbReference type="Gene3D" id="3.40.1180.10">
    <property type="entry name" value="Decaprenyl diphosphate synthase-like"/>
    <property type="match status" value="1"/>
</dbReference>
<keyword evidence="2" id="KW-0133">Cell shape</keyword>
<comment type="caution">
    <text evidence="3">The sequence shown here is derived from an EMBL/GenBank/DDBJ whole genome shotgun (WGS) entry which is preliminary data.</text>
</comment>
<dbReference type="InterPro" id="IPR001441">
    <property type="entry name" value="UPP_synth-like"/>
</dbReference>
<proteinExistence type="inferred from homology"/>
<feature type="binding site" evidence="2">
    <location>
        <position position="186"/>
    </location>
    <ligand>
        <name>substrate</name>
    </ligand>
</feature>
<evidence type="ECO:0000313" key="4">
    <source>
        <dbReference type="Proteomes" id="UP001319883"/>
    </source>
</evidence>
<feature type="binding site" evidence="2">
    <location>
        <begin position="192"/>
        <end position="194"/>
    </location>
    <ligand>
        <name>substrate</name>
    </ligand>
</feature>
<feature type="active site" description="Proton acceptor" evidence="2">
    <location>
        <position position="66"/>
    </location>
</feature>
<dbReference type="EC" id="2.5.1.31" evidence="2"/>
<keyword evidence="2" id="KW-0460">Magnesium</keyword>
<dbReference type="HAMAP" id="MF_01139">
    <property type="entry name" value="ISPT"/>
    <property type="match status" value="1"/>
</dbReference>
<evidence type="ECO:0000256" key="2">
    <source>
        <dbReference type="HAMAP-Rule" id="MF_01139"/>
    </source>
</evidence>
<feature type="binding site" evidence="2">
    <location>
        <position position="69"/>
    </location>
    <ligand>
        <name>substrate</name>
    </ligand>
</feature>
<dbReference type="SUPFAM" id="SSF64005">
    <property type="entry name" value="Undecaprenyl diphosphate synthase"/>
    <property type="match status" value="1"/>
</dbReference>
<feature type="active site" evidence="2">
    <location>
        <position position="18"/>
    </location>
</feature>
<feature type="binding site" evidence="2">
    <location>
        <position position="205"/>
    </location>
    <ligand>
        <name>Mg(2+)</name>
        <dbReference type="ChEBI" id="CHEBI:18420"/>
    </ligand>
</feature>
<dbReference type="RefSeq" id="WP_224420635.1">
    <property type="nucleotide sequence ID" value="NZ_JAGXFD010000001.1"/>
</dbReference>
<dbReference type="NCBIfam" id="TIGR00055">
    <property type="entry name" value="uppS"/>
    <property type="match status" value="1"/>
</dbReference>
<evidence type="ECO:0000256" key="1">
    <source>
        <dbReference type="ARBA" id="ARBA00022679"/>
    </source>
</evidence>
<keyword evidence="2" id="KW-0573">Peptidoglycan synthesis</keyword>
<keyword evidence="4" id="KW-1185">Reference proteome</keyword>
<feature type="binding site" evidence="2">
    <location>
        <begin position="19"/>
        <end position="22"/>
    </location>
    <ligand>
        <name>substrate</name>
    </ligand>
</feature>
<reference evidence="3 4" key="1">
    <citation type="submission" date="2021-05" db="EMBL/GenBank/DDBJ databases">
        <title>Petroleum and Energy Research Collection (APPE): ex situ preservation of microbial diversity associated with the oil industry and exploitation of its biotechnological potential.</title>
        <authorList>
            <person name="Paixao C.T.M."/>
            <person name="Gomes M.B."/>
            <person name="Oliveira V.M."/>
        </authorList>
    </citation>
    <scope>NUCLEOTIDE SEQUENCE [LARGE SCALE GENOMIC DNA]</scope>
    <source>
        <strain evidence="3 4">LIT2</strain>
    </source>
</reference>
<dbReference type="EMBL" id="JAGXFD010000001">
    <property type="protein sequence ID" value="MBZ9567442.1"/>
    <property type="molecule type" value="Genomic_DNA"/>
</dbReference>
<dbReference type="GO" id="GO:0008834">
    <property type="term" value="F:ditrans,polycis-undecaprenyl-diphosphate synthase [(2E,6E)-farnesyl-diphosphate specific] activity"/>
    <property type="evidence" value="ECO:0007669"/>
    <property type="project" value="UniProtKB-EC"/>
</dbReference>
<evidence type="ECO:0000313" key="3">
    <source>
        <dbReference type="EMBL" id="MBZ9567442.1"/>
    </source>
</evidence>
<dbReference type="InterPro" id="IPR018520">
    <property type="entry name" value="UPP_synth-like_CS"/>
</dbReference>
<name>A0ABS7X0B0_9GAMM</name>
<comment type="cofactor">
    <cofactor evidence="2">
        <name>Mg(2+)</name>
        <dbReference type="ChEBI" id="CHEBI:18420"/>
    </cofactor>
    <text evidence="2">Binds 2 magnesium ions per subunit.</text>
</comment>
<comment type="similarity">
    <text evidence="2">Belongs to the UPP synthase family.</text>
</comment>
<comment type="function">
    <text evidence="2">Catalyzes the sequential condensation of isopentenyl diphosphate (IPP) with (2E,6E)-farnesyl diphosphate (E,E-FPP) to yield (2Z,6Z,10Z,14Z,18Z,22Z,26Z,30Z,34E,38E)-undecaprenyl diphosphate (di-trans,octa-cis-UPP). UPP is the precursor of glycosyl carrier lipid in the biosynthesis of bacterial cell wall polysaccharide components such as peptidoglycan and lipopolysaccharide.</text>
</comment>
<comment type="caution">
    <text evidence="2">Lacks conserved residue(s) required for the propagation of feature annotation.</text>
</comment>
<keyword evidence="2" id="KW-0961">Cell wall biogenesis/degradation</keyword>
<dbReference type="PROSITE" id="PS01066">
    <property type="entry name" value="UPP_SYNTHASE"/>
    <property type="match status" value="1"/>
</dbReference>
<feature type="binding site" evidence="2">
    <location>
        <position position="23"/>
    </location>
    <ligand>
        <name>substrate</name>
    </ligand>
</feature>
<comment type="catalytic activity">
    <reaction evidence="2">
        <text>8 isopentenyl diphosphate + (2E,6E)-farnesyl diphosphate = di-trans,octa-cis-undecaprenyl diphosphate + 8 diphosphate</text>
        <dbReference type="Rhea" id="RHEA:27551"/>
        <dbReference type="ChEBI" id="CHEBI:33019"/>
        <dbReference type="ChEBI" id="CHEBI:58405"/>
        <dbReference type="ChEBI" id="CHEBI:128769"/>
        <dbReference type="ChEBI" id="CHEBI:175763"/>
        <dbReference type="EC" id="2.5.1.31"/>
    </reaction>
</comment>
<accession>A0ABS7X0B0</accession>